<dbReference type="PANTHER" id="PTHR42953:SF1">
    <property type="entry name" value="METAL-BINDING PROTEIN HI_0362-RELATED"/>
    <property type="match status" value="1"/>
</dbReference>
<evidence type="ECO:0000313" key="8">
    <source>
        <dbReference type="EMBL" id="WOO40924.1"/>
    </source>
</evidence>
<keyword evidence="9" id="KW-1185">Reference proteome</keyword>
<dbReference type="InterPro" id="IPR050492">
    <property type="entry name" value="Bact_metal-bind_prot9"/>
</dbReference>
<proteinExistence type="inferred from homology"/>
<accession>A0AAQ3LFB1</accession>
<dbReference type="GO" id="GO:0030001">
    <property type="term" value="P:metal ion transport"/>
    <property type="evidence" value="ECO:0007669"/>
    <property type="project" value="InterPro"/>
</dbReference>
<organism evidence="8 9">
    <name type="scientific">Rubellicoccus peritrichatus</name>
    <dbReference type="NCBI Taxonomy" id="3080537"/>
    <lineage>
        <taxon>Bacteria</taxon>
        <taxon>Pseudomonadati</taxon>
        <taxon>Verrucomicrobiota</taxon>
        <taxon>Opitutia</taxon>
        <taxon>Puniceicoccales</taxon>
        <taxon>Cerasicoccaceae</taxon>
        <taxon>Rubellicoccus</taxon>
    </lineage>
</organism>
<dbReference type="EMBL" id="CP136920">
    <property type="protein sequence ID" value="WOO40924.1"/>
    <property type="molecule type" value="Genomic_DNA"/>
</dbReference>
<evidence type="ECO:0000256" key="1">
    <source>
        <dbReference type="ARBA" id="ARBA00004196"/>
    </source>
</evidence>
<evidence type="ECO:0000256" key="6">
    <source>
        <dbReference type="RuleBase" id="RU003512"/>
    </source>
</evidence>
<dbReference type="PANTHER" id="PTHR42953">
    <property type="entry name" value="HIGH-AFFINITY ZINC UPTAKE SYSTEM PROTEIN ZNUA-RELATED"/>
    <property type="match status" value="1"/>
</dbReference>
<dbReference type="KEGG" id="puo:RZN69_20065"/>
<dbReference type="Proteomes" id="UP001304300">
    <property type="component" value="Chromosome"/>
</dbReference>
<gene>
    <name evidence="8" type="ORF">RZN69_20065</name>
</gene>
<dbReference type="SUPFAM" id="SSF53807">
    <property type="entry name" value="Helical backbone' metal receptor"/>
    <property type="match status" value="1"/>
</dbReference>
<dbReference type="GO" id="GO:0046872">
    <property type="term" value="F:metal ion binding"/>
    <property type="evidence" value="ECO:0007669"/>
    <property type="project" value="UniProtKB-KW"/>
</dbReference>
<dbReference type="PRINTS" id="PR00690">
    <property type="entry name" value="ADHESNFAMILY"/>
</dbReference>
<dbReference type="GO" id="GO:0030313">
    <property type="term" value="C:cell envelope"/>
    <property type="evidence" value="ECO:0007669"/>
    <property type="project" value="UniProtKB-SubCell"/>
</dbReference>
<dbReference type="Gene3D" id="3.40.50.1980">
    <property type="entry name" value="Nitrogenase molybdenum iron protein domain"/>
    <property type="match status" value="2"/>
</dbReference>
<sequence length="306" mass="33298">MKLKSILLVGTSVLGICASLLAEKPIVVTTTTMVTDMVKDVGGDDIEIVALMGPGVDPHLYKPSARDISLLRKADVIFYNGLMLEGRMADVFAKMARRGAKVYAVTEEIEETSLLEPPEFEGHWDPHVWFDVELWAECIPVVVTGLSDADPEHAKIYEERGKKLAASYQKIGEWAQMRVAEIPEAKRVLITSHDAFNYFGRSFGFEVVGVQGISTATEAGLADISETVDFIKEKKVPAIFVETSVSPATIKRISEDSGAVIGGELFSDAMGTPGEMEQGSDGETYDVGTWPGMVKHNVNTIVDALK</sequence>
<evidence type="ECO:0000256" key="4">
    <source>
        <dbReference type="ARBA" id="ARBA00022723"/>
    </source>
</evidence>
<feature type="signal peptide" evidence="7">
    <location>
        <begin position="1"/>
        <end position="22"/>
    </location>
</feature>
<dbReference type="AlphaFoldDB" id="A0AAQ3LFB1"/>
<dbReference type="PRINTS" id="PR00691">
    <property type="entry name" value="ADHESINB"/>
</dbReference>
<evidence type="ECO:0000256" key="7">
    <source>
        <dbReference type="SAM" id="SignalP"/>
    </source>
</evidence>
<evidence type="ECO:0000256" key="5">
    <source>
        <dbReference type="ARBA" id="ARBA00022729"/>
    </source>
</evidence>
<dbReference type="RefSeq" id="WP_317833178.1">
    <property type="nucleotide sequence ID" value="NZ_CP136920.1"/>
</dbReference>
<protein>
    <submittedName>
        <fullName evidence="8">Zinc ABC transporter substrate-binding protein</fullName>
    </submittedName>
</protein>
<evidence type="ECO:0000256" key="3">
    <source>
        <dbReference type="ARBA" id="ARBA00022448"/>
    </source>
</evidence>
<feature type="chain" id="PRO_5042962391" evidence="7">
    <location>
        <begin position="23"/>
        <end position="306"/>
    </location>
</feature>
<dbReference type="InterPro" id="IPR006128">
    <property type="entry name" value="Lipoprotein_PsaA-like"/>
</dbReference>
<dbReference type="GO" id="GO:0007155">
    <property type="term" value="P:cell adhesion"/>
    <property type="evidence" value="ECO:0007669"/>
    <property type="project" value="InterPro"/>
</dbReference>
<comment type="similarity">
    <text evidence="2 6">Belongs to the bacterial solute-binding protein 9 family.</text>
</comment>
<dbReference type="Pfam" id="PF01297">
    <property type="entry name" value="ZnuA"/>
    <property type="match status" value="1"/>
</dbReference>
<keyword evidence="4" id="KW-0479">Metal-binding</keyword>
<keyword evidence="3 6" id="KW-0813">Transport</keyword>
<name>A0AAQ3LFB1_9BACT</name>
<dbReference type="InterPro" id="IPR006129">
    <property type="entry name" value="AdhesinB"/>
</dbReference>
<comment type="subcellular location">
    <subcellularLocation>
        <location evidence="1">Cell envelope</location>
    </subcellularLocation>
</comment>
<dbReference type="InterPro" id="IPR006127">
    <property type="entry name" value="ZnuA-like"/>
</dbReference>
<evidence type="ECO:0000313" key="9">
    <source>
        <dbReference type="Proteomes" id="UP001304300"/>
    </source>
</evidence>
<keyword evidence="5 7" id="KW-0732">Signal</keyword>
<reference evidence="8 9" key="1">
    <citation type="submission" date="2023-10" db="EMBL/GenBank/DDBJ databases">
        <title>Rubellicoccus peritrichatus gen. nov., sp. nov., isolated from an algae of coral reef tank.</title>
        <authorList>
            <person name="Luo J."/>
        </authorList>
    </citation>
    <scope>NUCLEOTIDE SEQUENCE [LARGE SCALE GENOMIC DNA]</scope>
    <source>
        <strain evidence="8 9">CR14</strain>
    </source>
</reference>
<evidence type="ECO:0000256" key="2">
    <source>
        <dbReference type="ARBA" id="ARBA00011028"/>
    </source>
</evidence>